<reference evidence="1" key="1">
    <citation type="submission" date="2021-02" db="EMBL/GenBank/DDBJ databases">
        <authorList>
            <person name="Dougan E. K."/>
            <person name="Rhodes N."/>
            <person name="Thang M."/>
            <person name="Chan C."/>
        </authorList>
    </citation>
    <scope>NUCLEOTIDE SEQUENCE</scope>
</reference>
<comment type="caution">
    <text evidence="1">The sequence shown here is derived from an EMBL/GenBank/DDBJ whole genome shotgun (WGS) entry which is preliminary data.</text>
</comment>
<gene>
    <name evidence="1" type="ORF">SNAT2548_LOCUS21809</name>
</gene>
<proteinExistence type="predicted"/>
<dbReference type="EMBL" id="CAJNDS010002263">
    <property type="protein sequence ID" value="CAE7400586.1"/>
    <property type="molecule type" value="Genomic_DNA"/>
</dbReference>
<evidence type="ECO:0000313" key="2">
    <source>
        <dbReference type="Proteomes" id="UP000604046"/>
    </source>
</evidence>
<dbReference type="AlphaFoldDB" id="A0A812QRX8"/>
<evidence type="ECO:0000313" key="1">
    <source>
        <dbReference type="EMBL" id="CAE7400586.1"/>
    </source>
</evidence>
<accession>A0A812QRX8</accession>
<dbReference type="Proteomes" id="UP000604046">
    <property type="component" value="Unassembled WGS sequence"/>
</dbReference>
<name>A0A812QRX8_9DINO</name>
<sequence>MGGVYREDLAHSRRQANRFYLVSQDGEDLELLRQRARSLRALGLARVLTTSRAWRVKVRIPTAPAASMARLRLHRPALPEASRAAPQKTVPRPTQTAAQTVDLRTRWRIPQLGMGAFEGPLLSTALRQHPQKLAKFGVSDAFEIRPADLLRFNSV</sequence>
<protein>
    <submittedName>
        <fullName evidence="1">Uncharacterized protein</fullName>
    </submittedName>
</protein>
<organism evidence="1 2">
    <name type="scientific">Symbiodinium natans</name>
    <dbReference type="NCBI Taxonomy" id="878477"/>
    <lineage>
        <taxon>Eukaryota</taxon>
        <taxon>Sar</taxon>
        <taxon>Alveolata</taxon>
        <taxon>Dinophyceae</taxon>
        <taxon>Suessiales</taxon>
        <taxon>Symbiodiniaceae</taxon>
        <taxon>Symbiodinium</taxon>
    </lineage>
</organism>
<keyword evidence="2" id="KW-1185">Reference proteome</keyword>